<feature type="transmembrane region" description="Helical" evidence="1">
    <location>
        <begin position="214"/>
        <end position="235"/>
    </location>
</feature>
<dbReference type="InterPro" id="IPR025333">
    <property type="entry name" value="DUF4239"/>
</dbReference>
<keyword evidence="3" id="KW-1185">Reference proteome</keyword>
<dbReference type="EMBL" id="CP119078">
    <property type="protein sequence ID" value="WED43288.1"/>
    <property type="molecule type" value="Genomic_DNA"/>
</dbReference>
<evidence type="ECO:0000313" key="3">
    <source>
        <dbReference type="Proteomes" id="UP001222087"/>
    </source>
</evidence>
<reference evidence="2 3" key="1">
    <citation type="submission" date="2023-02" db="EMBL/GenBank/DDBJ databases">
        <title>Genome Sequence of L. cardiaca H63T.</title>
        <authorList>
            <person name="Lopez A.E."/>
            <person name="Cianciotto N.P."/>
        </authorList>
    </citation>
    <scope>NUCLEOTIDE SEQUENCE [LARGE SCALE GENOMIC DNA]</scope>
    <source>
        <strain evidence="2 3">H63</strain>
    </source>
</reference>
<keyword evidence="1" id="KW-0472">Membrane</keyword>
<name>A0ABY8ARY9_9GAMM</name>
<accession>A0ABY8ARY9</accession>
<protein>
    <submittedName>
        <fullName evidence="2">DUF4239 domain-containing protein</fullName>
    </submittedName>
</protein>
<dbReference type="Proteomes" id="UP001222087">
    <property type="component" value="Chromosome"/>
</dbReference>
<feature type="transmembrane region" description="Helical" evidence="1">
    <location>
        <begin position="53"/>
        <end position="73"/>
    </location>
</feature>
<gene>
    <name evidence="2" type="ORF">PXX05_00490</name>
</gene>
<sequence length="259" mass="29450">MFRELINTFSVLQIFLLILVLLTAFSALASYLASILIPKETVNSEYSRSTDNILSIMGSGYGVFLGFVIIALWNQYLAVQRIVYQEADALSIIVRNIEVFPEEDRSILKNAVYRYLEAIRVDEWQTMRQGKESEKAWAATYNLYKTFQTYDPKTQKQALFYRQIINNIDATLKDRRNRLISMKSILTDEMRTALILGAMVIIFLSSLLKAREGALRIFATFCLATVISFNLTLALSFDYPFSGSISVSNAAFYEGVLAN</sequence>
<dbReference type="RefSeq" id="WP_275089101.1">
    <property type="nucleotide sequence ID" value="NZ_CP119078.1"/>
</dbReference>
<organism evidence="2 3">
    <name type="scientific">Legionella cardiaca</name>
    <dbReference type="NCBI Taxonomy" id="1071983"/>
    <lineage>
        <taxon>Bacteria</taxon>
        <taxon>Pseudomonadati</taxon>
        <taxon>Pseudomonadota</taxon>
        <taxon>Gammaproteobacteria</taxon>
        <taxon>Legionellales</taxon>
        <taxon>Legionellaceae</taxon>
        <taxon>Legionella</taxon>
    </lineage>
</organism>
<proteinExistence type="predicted"/>
<feature type="transmembrane region" description="Helical" evidence="1">
    <location>
        <begin position="190"/>
        <end position="208"/>
    </location>
</feature>
<evidence type="ECO:0000313" key="2">
    <source>
        <dbReference type="EMBL" id="WED43288.1"/>
    </source>
</evidence>
<evidence type="ECO:0000256" key="1">
    <source>
        <dbReference type="SAM" id="Phobius"/>
    </source>
</evidence>
<dbReference type="Pfam" id="PF14023">
    <property type="entry name" value="Bestrophin-like"/>
    <property type="match status" value="1"/>
</dbReference>
<feature type="transmembrane region" description="Helical" evidence="1">
    <location>
        <begin position="12"/>
        <end position="33"/>
    </location>
</feature>
<keyword evidence="1" id="KW-1133">Transmembrane helix</keyword>
<keyword evidence="1" id="KW-0812">Transmembrane</keyword>